<keyword evidence="1" id="KW-0812">Transmembrane</keyword>
<feature type="transmembrane region" description="Helical" evidence="1">
    <location>
        <begin position="12"/>
        <end position="34"/>
    </location>
</feature>
<comment type="caution">
    <text evidence="2">The sequence shown here is derived from an EMBL/GenBank/DDBJ whole genome shotgun (WGS) entry which is preliminary data.</text>
</comment>
<sequence length="71" mass="7075">MKEPNPKDNPWRAAALTSAIGIDLAVCLGAGYWLGGLLSGGSMTGSIVGLVVGLGAAVVSIYLMIKTTGGL</sequence>
<dbReference type="EMBL" id="JXAK01000084">
    <property type="protein sequence ID" value="KIL37986.1"/>
    <property type="molecule type" value="Genomic_DNA"/>
</dbReference>
<keyword evidence="3" id="KW-1185">Reference proteome</keyword>
<name>A0ABR5AAI0_9BACL</name>
<keyword evidence="1" id="KW-1133">Transmembrane helix</keyword>
<dbReference type="RefSeq" id="WP_041052134.1">
    <property type="nucleotide sequence ID" value="NZ_JXAK01000084.1"/>
</dbReference>
<dbReference type="Proteomes" id="UP000031967">
    <property type="component" value="Unassembled WGS sequence"/>
</dbReference>
<organism evidence="2 3">
    <name type="scientific">Gordoniibacillus kamchatkensis</name>
    <dbReference type="NCBI Taxonomy" id="1590651"/>
    <lineage>
        <taxon>Bacteria</taxon>
        <taxon>Bacillati</taxon>
        <taxon>Bacillota</taxon>
        <taxon>Bacilli</taxon>
        <taxon>Bacillales</taxon>
        <taxon>Paenibacillaceae</taxon>
        <taxon>Gordoniibacillus</taxon>
    </lineage>
</organism>
<gene>
    <name evidence="2" type="ORF">SD70_29540</name>
</gene>
<proteinExistence type="predicted"/>
<evidence type="ECO:0000313" key="3">
    <source>
        <dbReference type="Proteomes" id="UP000031967"/>
    </source>
</evidence>
<reference evidence="2 3" key="1">
    <citation type="submission" date="2014-12" db="EMBL/GenBank/DDBJ databases">
        <title>Draft genome sequence of Paenibacillus kamchatkensis strain B-2647.</title>
        <authorList>
            <person name="Karlyshev A.V."/>
            <person name="Kudryashova E.B."/>
        </authorList>
    </citation>
    <scope>NUCLEOTIDE SEQUENCE [LARGE SCALE GENOMIC DNA]</scope>
    <source>
        <strain evidence="2 3">VKM B-2647</strain>
    </source>
</reference>
<feature type="transmembrane region" description="Helical" evidence="1">
    <location>
        <begin position="46"/>
        <end position="65"/>
    </location>
</feature>
<accession>A0ABR5AAI0</accession>
<evidence type="ECO:0000256" key="1">
    <source>
        <dbReference type="SAM" id="Phobius"/>
    </source>
</evidence>
<evidence type="ECO:0008006" key="4">
    <source>
        <dbReference type="Google" id="ProtNLM"/>
    </source>
</evidence>
<evidence type="ECO:0000313" key="2">
    <source>
        <dbReference type="EMBL" id="KIL37986.1"/>
    </source>
</evidence>
<keyword evidence="1" id="KW-0472">Membrane</keyword>
<protein>
    <recommendedName>
        <fullName evidence="4">AtpZ/AtpI family protein</fullName>
    </recommendedName>
</protein>